<sequence>MLNAHFGHELLVMLFFVQHLLKGFVASLSIKATPFLYRSYHLPGPQIQIYGSVSQLPWSMKPIIGLLSDVMPIGGYNKAPYIVLTSLAGGIAFATLGWMPQSSLPVNALVACMFLKSLQLSTCDLLSEAKYAEKMQQAPQHGPSLMTYVWFGLALGGLVATLLSGPIIHSFGPKHRSIDTMAQVFLAMQVARATILELARGISTGAALWGATHPCPTCAPVVYCPAVPASTCVCPTPSPLAVAGGALLVALLIVGAYLLGALWGLPTREVRVVHSLGSQVAVTDDATALRLAAFCLFRGLLVNSLESADFAMAELAQASAAPAGCFMRPRGRGGSSAPGGRSGRSADCPEVSGRSAQAAYYQSLDGHNMLPDVFVKYHVMNQQGDAADVHVRRSAATVLTNCKINEEYTDPLIVLCLRIIDKVRAKSFERRMAAAVCATINGRSFLKELLKKLVGEGWTGAQFWETAHTLVHNIDPEQLFTGAFNKQALESKSKRELANKRLIRIRDKMNQDINFDNASRLQVSLDLVKVCGKFLGKNAFSLLEQSYANRCRRPGWCSQRGALMGPGAVAGVNIISGMWKQSGTGSAMLGDALQQWDESHDNMEELRRLFRNDLNSLRTLARKSRGEKRALAGELCDALEHLLGMSDTGLQFVCCEIAEVVAFHYNLHKRCWRLSKLRGDVGNAAGSEGEGDGRESDDDD</sequence>
<keyword evidence="5 8" id="KW-1133">Transmembrane helix</keyword>
<dbReference type="PANTHER" id="PTHR31585">
    <property type="entry name" value="FOLATE-BIOPTERIN TRANSPORTER 1, CHLOROPLASTIC"/>
    <property type="match status" value="1"/>
</dbReference>
<evidence type="ECO:0000256" key="6">
    <source>
        <dbReference type="ARBA" id="ARBA00023136"/>
    </source>
</evidence>
<evidence type="ECO:0000256" key="5">
    <source>
        <dbReference type="ARBA" id="ARBA00022989"/>
    </source>
</evidence>
<comment type="similarity">
    <text evidence="2">Belongs to the major facilitator superfamily. Folate-biopterin transporter (TC 2.A.71) family.</text>
</comment>
<dbReference type="EMBL" id="CAUYUJ010015112">
    <property type="protein sequence ID" value="CAK0849997.1"/>
    <property type="molecule type" value="Genomic_DNA"/>
</dbReference>
<comment type="subcellular location">
    <subcellularLocation>
        <location evidence="1">Membrane</location>
        <topology evidence="1">Multi-pass membrane protein</topology>
    </subcellularLocation>
</comment>
<evidence type="ECO:0000256" key="4">
    <source>
        <dbReference type="ARBA" id="ARBA00022692"/>
    </source>
</evidence>
<protein>
    <submittedName>
        <fullName evidence="9">Uncharacterized protein</fullName>
    </submittedName>
</protein>
<feature type="transmembrane region" description="Helical" evidence="8">
    <location>
        <begin position="81"/>
        <end position="100"/>
    </location>
</feature>
<feature type="region of interest" description="Disordered" evidence="7">
    <location>
        <begin position="331"/>
        <end position="350"/>
    </location>
</feature>
<organism evidence="9 10">
    <name type="scientific">Prorocentrum cordatum</name>
    <dbReference type="NCBI Taxonomy" id="2364126"/>
    <lineage>
        <taxon>Eukaryota</taxon>
        <taxon>Sar</taxon>
        <taxon>Alveolata</taxon>
        <taxon>Dinophyceae</taxon>
        <taxon>Prorocentrales</taxon>
        <taxon>Prorocentraceae</taxon>
        <taxon>Prorocentrum</taxon>
    </lineage>
</organism>
<evidence type="ECO:0000256" key="3">
    <source>
        <dbReference type="ARBA" id="ARBA00022448"/>
    </source>
</evidence>
<evidence type="ECO:0000256" key="2">
    <source>
        <dbReference type="ARBA" id="ARBA00007015"/>
    </source>
</evidence>
<accession>A0ABN9TUW9</accession>
<feature type="compositionally biased region" description="Gly residues" evidence="7">
    <location>
        <begin position="332"/>
        <end position="342"/>
    </location>
</feature>
<evidence type="ECO:0000256" key="8">
    <source>
        <dbReference type="SAM" id="Phobius"/>
    </source>
</evidence>
<dbReference type="Pfam" id="PF03092">
    <property type="entry name" value="BT1"/>
    <property type="match status" value="1"/>
</dbReference>
<evidence type="ECO:0000313" key="9">
    <source>
        <dbReference type="EMBL" id="CAK0849997.1"/>
    </source>
</evidence>
<dbReference type="InterPro" id="IPR039309">
    <property type="entry name" value="BT1"/>
</dbReference>
<evidence type="ECO:0000256" key="1">
    <source>
        <dbReference type="ARBA" id="ARBA00004141"/>
    </source>
</evidence>
<reference evidence="9" key="1">
    <citation type="submission" date="2023-10" db="EMBL/GenBank/DDBJ databases">
        <authorList>
            <person name="Chen Y."/>
            <person name="Shah S."/>
            <person name="Dougan E. K."/>
            <person name="Thang M."/>
            <person name="Chan C."/>
        </authorList>
    </citation>
    <scope>NUCLEOTIDE SEQUENCE [LARGE SCALE GENOMIC DNA]</scope>
</reference>
<dbReference type="SUPFAM" id="SSF103473">
    <property type="entry name" value="MFS general substrate transporter"/>
    <property type="match status" value="1"/>
</dbReference>
<proteinExistence type="inferred from homology"/>
<feature type="transmembrane region" description="Helical" evidence="8">
    <location>
        <begin position="148"/>
        <end position="168"/>
    </location>
</feature>
<feature type="transmembrane region" description="Helical" evidence="8">
    <location>
        <begin position="12"/>
        <end position="30"/>
    </location>
</feature>
<evidence type="ECO:0000313" key="10">
    <source>
        <dbReference type="Proteomes" id="UP001189429"/>
    </source>
</evidence>
<gene>
    <name evidence="9" type="ORF">PCOR1329_LOCUS42549</name>
</gene>
<comment type="caution">
    <text evidence="9">The sequence shown here is derived from an EMBL/GenBank/DDBJ whole genome shotgun (WGS) entry which is preliminary data.</text>
</comment>
<dbReference type="PANTHER" id="PTHR31585:SF51">
    <property type="entry name" value="TRANSPORTER, PUTATIVE-RELATED"/>
    <property type="match status" value="1"/>
</dbReference>
<keyword evidence="10" id="KW-1185">Reference proteome</keyword>
<dbReference type="InterPro" id="IPR036259">
    <property type="entry name" value="MFS_trans_sf"/>
</dbReference>
<keyword evidence="4 8" id="KW-0812">Transmembrane</keyword>
<keyword evidence="6 8" id="KW-0472">Membrane</keyword>
<name>A0ABN9TUW9_9DINO</name>
<evidence type="ECO:0000256" key="7">
    <source>
        <dbReference type="SAM" id="MobiDB-lite"/>
    </source>
</evidence>
<feature type="transmembrane region" description="Helical" evidence="8">
    <location>
        <begin position="245"/>
        <end position="265"/>
    </location>
</feature>
<dbReference type="Proteomes" id="UP001189429">
    <property type="component" value="Unassembled WGS sequence"/>
</dbReference>
<keyword evidence="3" id="KW-0813">Transport</keyword>